<dbReference type="InterPro" id="IPR009721">
    <property type="entry name" value="O-acyltransferase_WSD1_C"/>
</dbReference>
<reference evidence="2" key="1">
    <citation type="submission" date="2022-12" db="EMBL/GenBank/DDBJ databases">
        <title>Draft genome assemblies for two species of Escallonia (Escalloniales).</title>
        <authorList>
            <person name="Chanderbali A."/>
            <person name="Dervinis C."/>
            <person name="Anghel I."/>
            <person name="Soltis D."/>
            <person name="Soltis P."/>
            <person name="Zapata F."/>
        </authorList>
    </citation>
    <scope>NUCLEOTIDE SEQUENCE</scope>
    <source>
        <strain evidence="2">UCBG92.1500</strain>
        <tissue evidence="2">Leaf</tissue>
    </source>
</reference>
<name>A0AA88R010_9ASTE</name>
<comment type="caution">
    <text evidence="2">The sequence shown here is derived from an EMBL/GenBank/DDBJ whole genome shotgun (WGS) entry which is preliminary data.</text>
</comment>
<keyword evidence="3" id="KW-1185">Reference proteome</keyword>
<dbReference type="GO" id="GO:0005886">
    <property type="term" value="C:plasma membrane"/>
    <property type="evidence" value="ECO:0007669"/>
    <property type="project" value="TreeGrafter"/>
</dbReference>
<dbReference type="PANTHER" id="PTHR31650">
    <property type="entry name" value="O-ACYLTRANSFERASE (WSD1-LIKE) FAMILY PROTEIN"/>
    <property type="match status" value="1"/>
</dbReference>
<feature type="non-terminal residue" evidence="2">
    <location>
        <position position="1"/>
    </location>
</feature>
<dbReference type="PANTHER" id="PTHR31650:SF1">
    <property type="entry name" value="WAX ESTER SYNTHASE_DIACYLGLYCEROL ACYLTRANSFERASE 4-RELATED"/>
    <property type="match status" value="1"/>
</dbReference>
<dbReference type="EMBL" id="JAVXUO010002949">
    <property type="protein sequence ID" value="KAK2968080.1"/>
    <property type="molecule type" value="Genomic_DNA"/>
</dbReference>
<dbReference type="Pfam" id="PF06974">
    <property type="entry name" value="WS_DGAT_C"/>
    <property type="match status" value="1"/>
</dbReference>
<protein>
    <recommendedName>
        <fullName evidence="1">O-acyltransferase WSD1 C-terminal domain-containing protein</fullName>
    </recommendedName>
</protein>
<gene>
    <name evidence="2" type="ORF">RJ640_000495</name>
</gene>
<accession>A0AA88R010</accession>
<feature type="domain" description="O-acyltransferase WSD1 C-terminal" evidence="1">
    <location>
        <begin position="53"/>
        <end position="197"/>
    </location>
</feature>
<dbReference type="InterPro" id="IPR045034">
    <property type="entry name" value="O-acyltransferase_WSD1-like"/>
</dbReference>
<evidence type="ECO:0000313" key="2">
    <source>
        <dbReference type="EMBL" id="KAK2968080.1"/>
    </source>
</evidence>
<dbReference type="AlphaFoldDB" id="A0AA88R010"/>
<evidence type="ECO:0000259" key="1">
    <source>
        <dbReference type="Pfam" id="PF06974"/>
    </source>
</evidence>
<dbReference type="Proteomes" id="UP001187471">
    <property type="component" value="Unassembled WGS sequence"/>
</dbReference>
<dbReference type="GO" id="GO:0008374">
    <property type="term" value="F:O-acyltransferase activity"/>
    <property type="evidence" value="ECO:0007669"/>
    <property type="project" value="InterPro"/>
</dbReference>
<organism evidence="2 3">
    <name type="scientific">Escallonia rubra</name>
    <dbReference type="NCBI Taxonomy" id="112253"/>
    <lineage>
        <taxon>Eukaryota</taxon>
        <taxon>Viridiplantae</taxon>
        <taxon>Streptophyta</taxon>
        <taxon>Embryophyta</taxon>
        <taxon>Tracheophyta</taxon>
        <taxon>Spermatophyta</taxon>
        <taxon>Magnoliopsida</taxon>
        <taxon>eudicotyledons</taxon>
        <taxon>Gunneridae</taxon>
        <taxon>Pentapetalae</taxon>
        <taxon>asterids</taxon>
        <taxon>campanulids</taxon>
        <taxon>Escalloniales</taxon>
        <taxon>Escalloniaceae</taxon>
        <taxon>Escallonia</taxon>
    </lineage>
</organism>
<proteinExistence type="predicted"/>
<dbReference type="GO" id="GO:0019432">
    <property type="term" value="P:triglyceride biosynthetic process"/>
    <property type="evidence" value="ECO:0007669"/>
    <property type="project" value="TreeGrafter"/>
</dbReference>
<sequence length="210" mass="23619">RQGELSIEERLIGKDARDDELIKGSAGSKVDLYNCYVKQALADMMEKESKVKWGNRISFVLLPFTIAIRDDPFLYIRDAKAVMDRKKLSYEAICTFRYAHLVFKLFGLKPVAALTHKIVSNTTLAFSNVVGPQEEISLYGHPVTYIAPTVYGHPLALTLHFQSYCDKLTISMAVDEDVIPDPHRLCNDLEESINIIKAAVLKTAFPKNVV</sequence>
<evidence type="ECO:0000313" key="3">
    <source>
        <dbReference type="Proteomes" id="UP001187471"/>
    </source>
</evidence>